<dbReference type="Proteomes" id="UP001500305">
    <property type="component" value="Unassembled WGS sequence"/>
</dbReference>
<dbReference type="RefSeq" id="WP_344640570.1">
    <property type="nucleotide sequence ID" value="NZ_BAAATR010000048.1"/>
</dbReference>
<dbReference type="CDD" id="cd03784">
    <property type="entry name" value="GT1_Gtf-like"/>
    <property type="match status" value="1"/>
</dbReference>
<evidence type="ECO:0000313" key="6">
    <source>
        <dbReference type="EMBL" id="GAA2273785.1"/>
    </source>
</evidence>
<reference evidence="6 7" key="1">
    <citation type="journal article" date="2019" name="Int. J. Syst. Evol. Microbiol.">
        <title>The Global Catalogue of Microorganisms (GCM) 10K type strain sequencing project: providing services to taxonomists for standard genome sequencing and annotation.</title>
        <authorList>
            <consortium name="The Broad Institute Genomics Platform"/>
            <consortium name="The Broad Institute Genome Sequencing Center for Infectious Disease"/>
            <person name="Wu L."/>
            <person name="Ma J."/>
        </authorList>
    </citation>
    <scope>NUCLEOTIDE SEQUENCE [LARGE SCALE GENOMIC DNA]</scope>
    <source>
        <strain evidence="6 7">JCM 7356</strain>
    </source>
</reference>
<dbReference type="InterPro" id="IPR048284">
    <property type="entry name" value="EryCIII-like_N"/>
</dbReference>
<evidence type="ECO:0000256" key="3">
    <source>
        <dbReference type="ARBA" id="ARBA00022679"/>
    </source>
</evidence>
<dbReference type="InterPro" id="IPR010610">
    <property type="entry name" value="EryCIII-like_C"/>
</dbReference>
<comment type="caution">
    <text evidence="6">The sequence shown here is derived from an EMBL/GenBank/DDBJ whole genome shotgun (WGS) entry which is preliminary data.</text>
</comment>
<dbReference type="Gene3D" id="3.40.50.2000">
    <property type="entry name" value="Glycogen Phosphorylase B"/>
    <property type="match status" value="2"/>
</dbReference>
<dbReference type="SUPFAM" id="SSF53756">
    <property type="entry name" value="UDP-Glycosyltransferase/glycogen phosphorylase"/>
    <property type="match status" value="1"/>
</dbReference>
<proteinExistence type="inferred from homology"/>
<dbReference type="InterPro" id="IPR002213">
    <property type="entry name" value="UDP_glucos_trans"/>
</dbReference>
<protein>
    <submittedName>
        <fullName evidence="6">DUF1205 domain-containing protein</fullName>
    </submittedName>
</protein>
<comment type="similarity">
    <text evidence="1">Belongs to the glycosyltransferase 28 family.</text>
</comment>
<accession>A0ABN3EVN5</accession>
<dbReference type="InterPro" id="IPR050426">
    <property type="entry name" value="Glycosyltransferase_28"/>
</dbReference>
<evidence type="ECO:0000256" key="2">
    <source>
        <dbReference type="ARBA" id="ARBA00022676"/>
    </source>
</evidence>
<keyword evidence="2" id="KW-0328">Glycosyltransferase</keyword>
<name>A0ABN3EVN5_9ACTN</name>
<dbReference type="EMBL" id="BAAATR010000048">
    <property type="protein sequence ID" value="GAA2273785.1"/>
    <property type="molecule type" value="Genomic_DNA"/>
</dbReference>
<dbReference type="Pfam" id="PF06722">
    <property type="entry name" value="EryCIII-like_C"/>
    <property type="match status" value="1"/>
</dbReference>
<feature type="domain" description="Erythromycin biosynthesis protein CIII-like N-terminal" evidence="5">
    <location>
        <begin position="22"/>
        <end position="234"/>
    </location>
</feature>
<evidence type="ECO:0000259" key="4">
    <source>
        <dbReference type="Pfam" id="PF06722"/>
    </source>
</evidence>
<dbReference type="PANTHER" id="PTHR48050:SF13">
    <property type="entry name" value="STEROL 3-BETA-GLUCOSYLTRANSFERASE UGT80A2"/>
    <property type="match status" value="1"/>
</dbReference>
<evidence type="ECO:0000256" key="1">
    <source>
        <dbReference type="ARBA" id="ARBA00006962"/>
    </source>
</evidence>
<sequence length="397" mass="42933">MRVLFTSWAWPSHYMPLAPLAWALQAAGHEVRVASQPRLTPVITDSGVAAVPVGPDLDHDEVRGRQMAGLSFSSVPRVPAAGASMDTWQPERIRRVRRVFGTFAAYSDAMLDDLASYARFWRPDLVVYDPTTYAGPLVAAMLGVPAVRHVHGIDVTYQARQIVPGLIRSMAERLGLDEVDALGAATVDPCPPTLQIPADVSRIPVRYVPYNGPAVLPGWLREKPALPRVCVTWGTSTSRLTGPDTFVPARLVQALSAMEVEVVMALAEQDVHRLGEVPANVQVVDSLALHLVLPSCDAIIHQGGNGTLLTAALHGVPQLVFPQIPDQMFQAERIVLAGVADSLQPDQFSESEAAKRLEAILTAASYRSRARALREEMLGQPAPAEAVARLEQLAAEQ</sequence>
<evidence type="ECO:0000259" key="5">
    <source>
        <dbReference type="Pfam" id="PF21036"/>
    </source>
</evidence>
<feature type="domain" description="Erythromycin biosynthesis protein CIII-like C-terminal" evidence="4">
    <location>
        <begin position="250"/>
        <end position="393"/>
    </location>
</feature>
<keyword evidence="3" id="KW-0808">Transferase</keyword>
<organism evidence="6 7">
    <name type="scientific">Kitasatospora cystarginea</name>
    <dbReference type="NCBI Taxonomy" id="58350"/>
    <lineage>
        <taxon>Bacteria</taxon>
        <taxon>Bacillati</taxon>
        <taxon>Actinomycetota</taxon>
        <taxon>Actinomycetes</taxon>
        <taxon>Kitasatosporales</taxon>
        <taxon>Streptomycetaceae</taxon>
        <taxon>Kitasatospora</taxon>
    </lineage>
</organism>
<dbReference type="Pfam" id="PF21036">
    <property type="entry name" value="EryCIII-like_N"/>
    <property type="match status" value="1"/>
</dbReference>
<keyword evidence="7" id="KW-1185">Reference proteome</keyword>
<evidence type="ECO:0000313" key="7">
    <source>
        <dbReference type="Proteomes" id="UP001500305"/>
    </source>
</evidence>
<gene>
    <name evidence="6" type="ORF">GCM10010430_69630</name>
</gene>
<dbReference type="PANTHER" id="PTHR48050">
    <property type="entry name" value="STEROL 3-BETA-GLUCOSYLTRANSFERASE"/>
    <property type="match status" value="1"/>
</dbReference>